<comment type="caution">
    <text evidence="1">The sequence shown here is derived from an EMBL/GenBank/DDBJ whole genome shotgun (WGS) entry which is preliminary data.</text>
</comment>
<dbReference type="Proteomes" id="UP000648482">
    <property type="component" value="Unassembled WGS sequence"/>
</dbReference>
<reference evidence="1 2" key="1">
    <citation type="submission" date="2015-06" db="EMBL/GenBank/DDBJ databases">
        <title>Genome sequence of Pseudoalteromonas aliena.</title>
        <authorList>
            <person name="Xie B.-B."/>
            <person name="Rong J.-C."/>
            <person name="Qin Q.-L."/>
            <person name="Zhang Y.-Z."/>
        </authorList>
    </citation>
    <scope>NUCLEOTIDE SEQUENCE [LARGE SCALE GENOMIC DNA]</scope>
    <source>
        <strain evidence="1 2">SW19</strain>
    </source>
</reference>
<evidence type="ECO:0000313" key="1">
    <source>
        <dbReference type="EMBL" id="MBE0359241.1"/>
    </source>
</evidence>
<accession>A0ABR9DY08</accession>
<name>A0ABR9DY08_9GAMM</name>
<gene>
    <name evidence="1" type="ORF">PALI_a0474</name>
</gene>
<keyword evidence="2" id="KW-1185">Reference proteome</keyword>
<dbReference type="EMBL" id="AQGU01000025">
    <property type="protein sequence ID" value="MBE0359241.1"/>
    <property type="molecule type" value="Genomic_DNA"/>
</dbReference>
<evidence type="ECO:0000313" key="2">
    <source>
        <dbReference type="Proteomes" id="UP000648482"/>
    </source>
</evidence>
<sequence length="43" mass="5033">MTADYFMVLGLIESLFLLLRERCSGMKKTSADLVSLWWQRLPL</sequence>
<organism evidence="1 2">
    <name type="scientific">Pseudoalteromonas aliena SW19</name>
    <dbReference type="NCBI Taxonomy" id="1314866"/>
    <lineage>
        <taxon>Bacteria</taxon>
        <taxon>Pseudomonadati</taxon>
        <taxon>Pseudomonadota</taxon>
        <taxon>Gammaproteobacteria</taxon>
        <taxon>Alteromonadales</taxon>
        <taxon>Pseudoalteromonadaceae</taxon>
        <taxon>Pseudoalteromonas</taxon>
    </lineage>
</organism>
<proteinExistence type="predicted"/>
<protein>
    <submittedName>
        <fullName evidence="1">Uncharacterized protein</fullName>
    </submittedName>
</protein>